<proteinExistence type="predicted"/>
<keyword evidence="4" id="KW-0411">Iron-sulfur</keyword>
<dbReference type="GO" id="GO:0046872">
    <property type="term" value="F:metal ion binding"/>
    <property type="evidence" value="ECO:0007669"/>
    <property type="project" value="UniProtKB-KW"/>
</dbReference>
<comment type="caution">
    <text evidence="6">The sequence shown here is derived from an EMBL/GenBank/DDBJ whole genome shotgun (WGS) entry which is preliminary data.</text>
</comment>
<dbReference type="EMBL" id="PDSK01000096">
    <property type="protein sequence ID" value="PIE33595.1"/>
    <property type="molecule type" value="Genomic_DNA"/>
</dbReference>
<evidence type="ECO:0000256" key="2">
    <source>
        <dbReference type="ARBA" id="ARBA00022723"/>
    </source>
</evidence>
<dbReference type="Pfam" id="PF00037">
    <property type="entry name" value="Fer4"/>
    <property type="match status" value="1"/>
</dbReference>
<evidence type="ECO:0000259" key="5">
    <source>
        <dbReference type="PROSITE" id="PS51379"/>
    </source>
</evidence>
<evidence type="ECO:0000256" key="3">
    <source>
        <dbReference type="ARBA" id="ARBA00023004"/>
    </source>
</evidence>
<dbReference type="Pfam" id="PF04015">
    <property type="entry name" value="DUF362"/>
    <property type="match status" value="1"/>
</dbReference>
<dbReference type="GO" id="GO:0051539">
    <property type="term" value="F:4 iron, 4 sulfur cluster binding"/>
    <property type="evidence" value="ECO:0007669"/>
    <property type="project" value="UniProtKB-KW"/>
</dbReference>
<dbReference type="Gene3D" id="3.30.70.20">
    <property type="match status" value="1"/>
</dbReference>
<name>A0A2G6KD83_9BACT</name>
<keyword evidence="3" id="KW-0408">Iron</keyword>
<dbReference type="PANTHER" id="PTHR24960">
    <property type="entry name" value="PHOTOSYSTEM I IRON-SULFUR CENTER-RELATED"/>
    <property type="match status" value="1"/>
</dbReference>
<dbReference type="PROSITE" id="PS51379">
    <property type="entry name" value="4FE4S_FER_2"/>
    <property type="match status" value="2"/>
</dbReference>
<accession>A0A2G6KD83</accession>
<dbReference type="InterPro" id="IPR017900">
    <property type="entry name" value="4Fe4S_Fe_S_CS"/>
</dbReference>
<dbReference type="PANTHER" id="PTHR24960:SF76">
    <property type="entry name" value="4FE-4S FERREDOXIN-TYPE DOMAIN-CONTAINING PROTEIN"/>
    <property type="match status" value="1"/>
</dbReference>
<gene>
    <name evidence="6" type="ORF">CSA56_10780</name>
</gene>
<dbReference type="PROSITE" id="PS00198">
    <property type="entry name" value="4FE4S_FER_1"/>
    <property type="match status" value="1"/>
</dbReference>
<protein>
    <submittedName>
        <fullName evidence="6">4Fe-4S ferredoxin</fullName>
    </submittedName>
</protein>
<keyword evidence="1" id="KW-0004">4Fe-4S</keyword>
<keyword evidence="2" id="KW-0479">Metal-binding</keyword>
<dbReference type="SUPFAM" id="SSF54862">
    <property type="entry name" value="4Fe-4S ferredoxins"/>
    <property type="match status" value="1"/>
</dbReference>
<dbReference type="InterPro" id="IPR007160">
    <property type="entry name" value="DUF362"/>
</dbReference>
<reference evidence="6 7" key="1">
    <citation type="submission" date="2017-10" db="EMBL/GenBank/DDBJ databases">
        <title>Novel microbial diversity and functional potential in the marine mammal oral microbiome.</title>
        <authorList>
            <person name="Dudek N.K."/>
            <person name="Sun C.L."/>
            <person name="Burstein D."/>
            <person name="Kantor R.S."/>
            <person name="Aliaga Goltsman D.S."/>
            <person name="Bik E.M."/>
            <person name="Thomas B.C."/>
            <person name="Banfield J.F."/>
            <person name="Relman D.A."/>
        </authorList>
    </citation>
    <scope>NUCLEOTIDE SEQUENCE [LARGE SCALE GENOMIC DNA]</scope>
    <source>
        <strain evidence="6">DOLJORAL78_47_16</strain>
    </source>
</reference>
<organism evidence="6 7">
    <name type="scientific">candidate division KSB3 bacterium</name>
    <dbReference type="NCBI Taxonomy" id="2044937"/>
    <lineage>
        <taxon>Bacteria</taxon>
        <taxon>candidate division KSB3</taxon>
    </lineage>
</organism>
<evidence type="ECO:0000313" key="7">
    <source>
        <dbReference type="Proteomes" id="UP000230821"/>
    </source>
</evidence>
<dbReference type="AlphaFoldDB" id="A0A2G6KD83"/>
<evidence type="ECO:0000313" key="6">
    <source>
        <dbReference type="EMBL" id="PIE33595.1"/>
    </source>
</evidence>
<evidence type="ECO:0000256" key="4">
    <source>
        <dbReference type="ARBA" id="ARBA00023014"/>
    </source>
</evidence>
<sequence>MTKVYLVQCPDYAQVEEKMQELLHLMGGFNQFARPGERLVLKPNLLTSAPPEKAATTHPAIVAAIANLAAEEGAKTIIADSPGSGFPYTKKTMEKVYRACGMTEVAEKTGAELNFDMRHQRISFPDGKLIRTFEVISPILNADGIINLCKLKTHGFLYMTGAVKNSFGVIPGLTKPGYHAKLQDTGHFANMCLDLSSYVSPRLSIMDAIVGMEGNGPHNGHPRPVGFLLASTVPLALDIVAAEIMGLERDSNPILLEAETRGLHPNRLEEVEVIGLEKSELRISGFTLPSTMIHGAGSVLLKLLGPLFRKGFTVRPQVIADKCVACGACRDACPVHVIFLENHHAVIRDNECIRCYCCHEMCAHDAIELCGGFLYNLFHR</sequence>
<dbReference type="InterPro" id="IPR050157">
    <property type="entry name" value="PSI_iron-sulfur_center"/>
</dbReference>
<dbReference type="InterPro" id="IPR017896">
    <property type="entry name" value="4Fe4S_Fe-S-bd"/>
</dbReference>
<feature type="domain" description="4Fe-4S ferredoxin-type" evidence="5">
    <location>
        <begin position="344"/>
        <end position="372"/>
    </location>
</feature>
<evidence type="ECO:0000256" key="1">
    <source>
        <dbReference type="ARBA" id="ARBA00022485"/>
    </source>
</evidence>
<dbReference type="Proteomes" id="UP000230821">
    <property type="component" value="Unassembled WGS sequence"/>
</dbReference>
<feature type="domain" description="4Fe-4S ferredoxin-type" evidence="5">
    <location>
        <begin position="314"/>
        <end position="343"/>
    </location>
</feature>